<reference evidence="3" key="1">
    <citation type="journal article" date="2021" name="J. Hered.">
        <title>Genome Assembly of Salicaceae Populus deltoides (Eastern Cottonwood) I-69 Based on Nanopore Sequencing and Hi-C Technologies.</title>
        <authorList>
            <person name="Bai S."/>
            <person name="Wu H."/>
            <person name="Zhang J."/>
            <person name="Pan Z."/>
            <person name="Zhao W."/>
            <person name="Li Z."/>
            <person name="Tong C."/>
        </authorList>
    </citation>
    <scope>NUCLEOTIDE SEQUENCE</scope>
    <source>
        <tissue evidence="3">Leaf</tissue>
    </source>
</reference>
<gene>
    <name evidence="3" type="ORF">H0E87_000446</name>
</gene>
<feature type="region of interest" description="Disordered" evidence="1">
    <location>
        <begin position="75"/>
        <end position="107"/>
    </location>
</feature>
<evidence type="ECO:0000256" key="2">
    <source>
        <dbReference type="SAM" id="SignalP"/>
    </source>
</evidence>
<protein>
    <submittedName>
        <fullName evidence="3">Uncharacterized protein</fullName>
    </submittedName>
</protein>
<accession>A0A8T2ZP96</accession>
<organism evidence="3 4">
    <name type="scientific">Populus deltoides</name>
    <name type="common">Eastern poplar</name>
    <name type="synonym">Eastern cottonwood</name>
    <dbReference type="NCBI Taxonomy" id="3696"/>
    <lineage>
        <taxon>Eukaryota</taxon>
        <taxon>Viridiplantae</taxon>
        <taxon>Streptophyta</taxon>
        <taxon>Embryophyta</taxon>
        <taxon>Tracheophyta</taxon>
        <taxon>Spermatophyta</taxon>
        <taxon>Magnoliopsida</taxon>
        <taxon>eudicotyledons</taxon>
        <taxon>Gunneridae</taxon>
        <taxon>Pentapetalae</taxon>
        <taxon>rosids</taxon>
        <taxon>fabids</taxon>
        <taxon>Malpighiales</taxon>
        <taxon>Salicaceae</taxon>
        <taxon>Saliceae</taxon>
        <taxon>Populus</taxon>
    </lineage>
</organism>
<keyword evidence="2" id="KW-0732">Signal</keyword>
<sequence>MTALKCACVSFLVLLCFSFSIAHKFLFDTNDQKLGDFRHDSSHVSGAGKGNGGSGHRPTAQYQESVEVLVNYASVTQSSSERHPRGRSRSKANDEPDSETQNDVNKDEAHKSIIAAMSPHGSYESIIAASEPWNPHKAHESILNAPEPWIPYEAHESIIVTSEPWGPPKAPEPFVAATSNKAMEST</sequence>
<evidence type="ECO:0000313" key="4">
    <source>
        <dbReference type="Proteomes" id="UP000807159"/>
    </source>
</evidence>
<name>A0A8T2ZP96_POPDE</name>
<feature type="chain" id="PRO_5035758274" evidence="2">
    <location>
        <begin position="23"/>
        <end position="186"/>
    </location>
</feature>
<comment type="caution">
    <text evidence="3">The sequence shown here is derived from an EMBL/GenBank/DDBJ whole genome shotgun (WGS) entry which is preliminary data.</text>
</comment>
<feature type="signal peptide" evidence="2">
    <location>
        <begin position="1"/>
        <end position="22"/>
    </location>
</feature>
<dbReference type="AlphaFoldDB" id="A0A8T2ZP96"/>
<evidence type="ECO:0000313" key="3">
    <source>
        <dbReference type="EMBL" id="KAH8518602.1"/>
    </source>
</evidence>
<proteinExistence type="predicted"/>
<keyword evidence="4" id="KW-1185">Reference proteome</keyword>
<dbReference type="Proteomes" id="UP000807159">
    <property type="component" value="Chromosome 1"/>
</dbReference>
<evidence type="ECO:0000256" key="1">
    <source>
        <dbReference type="SAM" id="MobiDB-lite"/>
    </source>
</evidence>
<feature type="region of interest" description="Disordered" evidence="1">
    <location>
        <begin position="163"/>
        <end position="186"/>
    </location>
</feature>
<dbReference type="EMBL" id="JACEGQ020000001">
    <property type="protein sequence ID" value="KAH8518602.1"/>
    <property type="molecule type" value="Genomic_DNA"/>
</dbReference>
<feature type="compositionally biased region" description="Polar residues" evidence="1">
    <location>
        <begin position="177"/>
        <end position="186"/>
    </location>
</feature>